<proteinExistence type="predicted"/>
<dbReference type="GO" id="GO:0090529">
    <property type="term" value="P:cell septum assembly"/>
    <property type="evidence" value="ECO:0007669"/>
    <property type="project" value="InterPro"/>
</dbReference>
<dbReference type="PANTHER" id="PTHR35851">
    <property type="entry name" value="CELL DIVISION PROTEIN FTSQ"/>
    <property type="match status" value="1"/>
</dbReference>
<evidence type="ECO:0000313" key="8">
    <source>
        <dbReference type="EMBL" id="QAT17263.1"/>
    </source>
</evidence>
<dbReference type="Proteomes" id="UP000287243">
    <property type="component" value="Chromosome"/>
</dbReference>
<evidence type="ECO:0000256" key="4">
    <source>
        <dbReference type="ARBA" id="ARBA00022692"/>
    </source>
</evidence>
<keyword evidence="1" id="KW-1003">Cell membrane</keyword>
<dbReference type="AlphaFoldDB" id="A0A410P563"/>
<sequence>MAKKKKNSSNGGPFFLLVVLPLAAIVLSGWAIVKGIHHYVTTSHYFKIRELRAEGVGDQRYLEMIKNDVVGVNIFRLDVTDLAERTRRRFPNFYSVSVRRILPSQLLIVAKERLPVVWIKRDVYYMMDANGVVVGSASLGETPTLPLLTGMDSKLARLKTGATYSSAALHRALVLAKILKARAADIREAIPGMSLSVISLDAADPDELSFYLNPAIEVKVGDRNFDSRISLLPAILRTISSDMSRIKYIDLRPKEPVVATKDTPKR</sequence>
<evidence type="ECO:0000256" key="6">
    <source>
        <dbReference type="ARBA" id="ARBA00023306"/>
    </source>
</evidence>
<evidence type="ECO:0000313" key="9">
    <source>
        <dbReference type="Proteomes" id="UP000287243"/>
    </source>
</evidence>
<keyword evidence="5" id="KW-1133">Transmembrane helix</keyword>
<evidence type="ECO:0000259" key="7">
    <source>
        <dbReference type="Pfam" id="PF03799"/>
    </source>
</evidence>
<dbReference type="OrthoDB" id="1633656at2"/>
<keyword evidence="5" id="KW-0472">Membrane</keyword>
<evidence type="ECO:0000256" key="2">
    <source>
        <dbReference type="ARBA" id="ARBA00022519"/>
    </source>
</evidence>
<dbReference type="KEGG" id="vai:BU251_05725"/>
<keyword evidence="6" id="KW-0131">Cell cycle</keyword>
<evidence type="ECO:0000256" key="5">
    <source>
        <dbReference type="ARBA" id="ARBA00022989"/>
    </source>
</evidence>
<organism evidence="8 9">
    <name type="scientific">Velamenicoccus archaeovorus</name>
    <dbReference type="NCBI Taxonomy" id="1930593"/>
    <lineage>
        <taxon>Bacteria</taxon>
        <taxon>Pseudomonadati</taxon>
        <taxon>Candidatus Omnitrophota</taxon>
        <taxon>Candidatus Velamenicoccus</taxon>
    </lineage>
</organism>
<evidence type="ECO:0000256" key="1">
    <source>
        <dbReference type="ARBA" id="ARBA00022475"/>
    </source>
</evidence>
<keyword evidence="4" id="KW-0812">Transmembrane</keyword>
<dbReference type="Pfam" id="PF03799">
    <property type="entry name" value="FtsQ_DivIB_C"/>
    <property type="match status" value="1"/>
</dbReference>
<evidence type="ECO:0000256" key="3">
    <source>
        <dbReference type="ARBA" id="ARBA00022618"/>
    </source>
</evidence>
<gene>
    <name evidence="8" type="ORF">BU251_05725</name>
</gene>
<keyword evidence="2" id="KW-0997">Cell inner membrane</keyword>
<dbReference type="RefSeq" id="WP_128700041.1">
    <property type="nucleotide sequence ID" value="NZ_CP019384.1"/>
</dbReference>
<keyword evidence="3 8" id="KW-0132">Cell division</keyword>
<dbReference type="EMBL" id="CP019384">
    <property type="protein sequence ID" value="QAT17263.1"/>
    <property type="molecule type" value="Genomic_DNA"/>
</dbReference>
<dbReference type="InterPro" id="IPR005548">
    <property type="entry name" value="Cell_div_FtsQ/DivIB_C"/>
</dbReference>
<name>A0A410P563_VELA1</name>
<feature type="domain" description="Cell division protein FtsQ/DivIB C-terminal" evidence="7">
    <location>
        <begin position="117"/>
        <end position="252"/>
    </location>
</feature>
<reference evidence="8 9" key="1">
    <citation type="submission" date="2017-01" db="EMBL/GenBank/DDBJ databases">
        <title>First insights into the biology of 'candidatus Vampirococcus archaeovorus'.</title>
        <authorList>
            <person name="Kizina J."/>
            <person name="Jordan S."/>
            <person name="Stueber K."/>
            <person name="Reinhardt R."/>
            <person name="Harder J."/>
        </authorList>
    </citation>
    <scope>NUCLEOTIDE SEQUENCE [LARGE SCALE GENOMIC DNA]</scope>
    <source>
        <strain evidence="8 9">LiM</strain>
    </source>
</reference>
<accession>A0A410P563</accession>
<keyword evidence="9" id="KW-1185">Reference proteome</keyword>
<protein>
    <submittedName>
        <fullName evidence="8">Cell division protein FtsQ</fullName>
    </submittedName>
</protein>
<dbReference type="InterPro" id="IPR026579">
    <property type="entry name" value="FtsQ"/>
</dbReference>
<dbReference type="PANTHER" id="PTHR35851:SF1">
    <property type="entry name" value="CELL DIVISION PROTEIN FTSQ"/>
    <property type="match status" value="1"/>
</dbReference>